<protein>
    <recommendedName>
        <fullName evidence="4">DNRLRE domain-containing protein</fullName>
    </recommendedName>
</protein>
<evidence type="ECO:0000256" key="1">
    <source>
        <dbReference type="SAM" id="Coils"/>
    </source>
</evidence>
<accession>A0A0A6Q233</accession>
<name>A0A0A6Q233_CLOBU</name>
<evidence type="ECO:0008006" key="4">
    <source>
        <dbReference type="Google" id="ProtNLM"/>
    </source>
</evidence>
<dbReference type="NCBIfam" id="NF033679">
    <property type="entry name" value="DNRLRE_dom"/>
    <property type="match status" value="1"/>
</dbReference>
<reference evidence="2 3" key="1">
    <citation type="submission" date="2016-01" db="EMBL/GenBank/DDBJ databases">
        <title>Characterization of the Clostridium difficile lineages that are prevalent in Hong Kong and China.</title>
        <authorList>
            <person name="Kwok J.S.-L."/>
            <person name="Lam W.-Y."/>
            <person name="Ip M."/>
            <person name="Chan T.-F."/>
            <person name="Hawkey P.M."/>
            <person name="Tsui S.K.-W."/>
        </authorList>
    </citation>
    <scope>NUCLEOTIDE SEQUENCE [LARGE SCALE GENOMIC DNA]</scope>
    <source>
        <strain evidence="2 3">300064</strain>
    </source>
</reference>
<dbReference type="EMBL" id="LRDH01000001">
    <property type="protein sequence ID" value="PPV17860.1"/>
    <property type="molecule type" value="Genomic_DNA"/>
</dbReference>
<proteinExistence type="predicted"/>
<keyword evidence="1" id="KW-0175">Coiled coil</keyword>
<organism evidence="2 3">
    <name type="scientific">Clostridium butyricum</name>
    <dbReference type="NCBI Taxonomy" id="1492"/>
    <lineage>
        <taxon>Bacteria</taxon>
        <taxon>Bacillati</taxon>
        <taxon>Bacillota</taxon>
        <taxon>Clostridia</taxon>
        <taxon>Eubacteriales</taxon>
        <taxon>Clostridiaceae</taxon>
        <taxon>Clostridium</taxon>
    </lineage>
</organism>
<evidence type="ECO:0000313" key="2">
    <source>
        <dbReference type="EMBL" id="PPV17860.1"/>
    </source>
</evidence>
<comment type="caution">
    <text evidence="2">The sequence shown here is derived from an EMBL/GenBank/DDBJ whole genome shotgun (WGS) entry which is preliminary data.</text>
</comment>
<gene>
    <name evidence="2" type="ORF">AWN73_00155</name>
</gene>
<sequence length="802" mass="90132">MVNTIKINCSEAAYVDKYHSYVNFSKSSNLIAGIINNRNLGVNLYKTILNFKLSDIAPDSVKSAYIFIFVENMKYSGNTPSNIGICGNYEHVDIPVLNWTSFPKEGSTEILNLSMPRNSTGSYIKINVTSILKELSKFDINYNFIFTPTSVNSSMIIKLGSCNCSNPPYLKLELFEDDPIYKHTEREIDDNFSTEEDNIDLNEKDEMLPGSSDIIFQNNISANIDAPENNSKTSYDSEYSDDIKKEDINYRNKDMLNVYDKVLDIPTLFTEVLNTLAYQSELLDNLKIPDNKEDFDNMFSNISGKLNNVNEEILNLYNELLTKSSSKDIVLTNTMIEKLNQKLESQTSIINSIKTITSDNSLTEDIEKTNDLILTLSDNIESLYTILNEIKEISSANSTSEEITALNSIMTLLVSSLEIQNSDISSLKEFIENTCTKTDASDINSSITELNTIFSNQTSLINSINETLGRTCSTDDLNSTNNFISNLSGNIDSLYEIANSIKETALNIPTCENIDDINKLISNIQNTINEQNSQLEDIKYKFTGIISKNDIENTNALIINLNKLIDNNNSNVDELNNTVSILKSDFINQMKDNSSLISSLKDICSKNIEIGNLEELITSSITNSFLSQNSIISSINENFSKLCSSDDVSALKENLIYLQNNLDNSSVEFKSYTKLNESYYKSITQSLEKFDAKLSSFEAINKKLDLFENNSTLLSNNFLDLNKEVEKLKNVVIPVSQNLELLQSDFNELKDTILTSYSAKNDNSVPSDTSEINSINERLNIICENIQKVMDVISTITIEPLD</sequence>
<dbReference type="RefSeq" id="WP_043661945.1">
    <property type="nucleotide sequence ID" value="NZ_JSEG01000001.1"/>
</dbReference>
<dbReference type="Proteomes" id="UP000238081">
    <property type="component" value="Unassembled WGS sequence"/>
</dbReference>
<dbReference type="AlphaFoldDB" id="A0A0A6Q233"/>
<evidence type="ECO:0000313" key="3">
    <source>
        <dbReference type="Proteomes" id="UP000238081"/>
    </source>
</evidence>
<feature type="coiled-coil region" evidence="1">
    <location>
        <begin position="514"/>
        <end position="578"/>
    </location>
</feature>